<evidence type="ECO:0000313" key="2">
    <source>
        <dbReference type="Proteomes" id="UP001054884"/>
    </source>
</evidence>
<evidence type="ECO:0000313" key="1">
    <source>
        <dbReference type="EMBL" id="GHN34772.1"/>
    </source>
</evidence>
<sequence length="69" mass="8382">MKNKKGNNLYNTSWRLAEKTIKRQKLTKKKKQGKVVDVFKASKKRFRKERQLKAKRKYRKLVDKNQTSE</sequence>
<protein>
    <submittedName>
        <fullName evidence="1">Uncharacterized protein</fullName>
    </submittedName>
</protein>
<accession>A0ABD0AI59</accession>
<proteinExistence type="predicted"/>
<dbReference type="AlphaFoldDB" id="A0ABD0AI59"/>
<dbReference type="EMBL" id="BNHY01000085">
    <property type="protein sequence ID" value="GHN34772.1"/>
    <property type="molecule type" value="Genomic_DNA"/>
</dbReference>
<dbReference type="RefSeq" id="WP_003612511.1">
    <property type="nucleotide sequence ID" value="NZ_BNHQ01000036.1"/>
</dbReference>
<organism evidence="1 2">
    <name type="scientific">Lactobacillus delbrueckii</name>
    <dbReference type="NCBI Taxonomy" id="1584"/>
    <lineage>
        <taxon>Bacteria</taxon>
        <taxon>Bacillati</taxon>
        <taxon>Bacillota</taxon>
        <taxon>Bacilli</taxon>
        <taxon>Lactobacillales</taxon>
        <taxon>Lactobacillaceae</taxon>
        <taxon>Lactobacillus</taxon>
    </lineage>
</organism>
<dbReference type="Proteomes" id="UP001054884">
    <property type="component" value="Unassembled WGS sequence"/>
</dbReference>
<comment type="caution">
    <text evidence="1">The sequence shown here is derived from an EMBL/GenBank/DDBJ whole genome shotgun (WGS) entry which is preliminary data.</text>
</comment>
<reference evidence="1 2" key="1">
    <citation type="journal article" date="2022" name="J. Dairy Sci.">
        <title>Genetic diversity of Lactobacillus delbrueckii isolated from raw milk in Hokkaido, Japan.</title>
        <authorList>
            <person name="Tsuchihashi H."/>
            <person name="Ichikawa A."/>
            <person name="Takeda M."/>
            <person name="Koizumi A."/>
            <person name="Mizoguchi C."/>
            <person name="Ishida T."/>
            <person name="Kimura K."/>
        </authorList>
    </citation>
    <scope>NUCLEOTIDE SEQUENCE [LARGE SCALE GENOMIC DNA]</scope>
    <source>
        <strain evidence="1 2">ME-791</strain>
    </source>
</reference>
<name>A0ABD0AI59_9LACO</name>
<gene>
    <name evidence="1" type="ORF">ME791_19240</name>
</gene>